<keyword evidence="5" id="KW-1185">Reference proteome</keyword>
<gene>
    <name evidence="4" type="ORF">VQ03_18055</name>
</gene>
<evidence type="ECO:0000256" key="1">
    <source>
        <dbReference type="ARBA" id="ARBA00023015"/>
    </source>
</evidence>
<dbReference type="Proteomes" id="UP000036449">
    <property type="component" value="Unassembled WGS sequence"/>
</dbReference>
<evidence type="ECO:0000313" key="4">
    <source>
        <dbReference type="EMBL" id="KMO38094.1"/>
    </source>
</evidence>
<dbReference type="GO" id="GO:0003700">
    <property type="term" value="F:DNA-binding transcription factor activity"/>
    <property type="evidence" value="ECO:0007669"/>
    <property type="project" value="InterPro"/>
</dbReference>
<dbReference type="Pfam" id="PF12833">
    <property type="entry name" value="HTH_18"/>
    <property type="match status" value="1"/>
</dbReference>
<protein>
    <recommendedName>
        <fullName evidence="3">HTH araC/xylS-type domain-containing protein</fullName>
    </recommendedName>
</protein>
<dbReference type="AlphaFoldDB" id="A0A0J6SWL1"/>
<dbReference type="InterPro" id="IPR053142">
    <property type="entry name" value="PchR_regulatory_protein"/>
</dbReference>
<organism evidence="4 5">
    <name type="scientific">Methylobacterium tarhaniae</name>
    <dbReference type="NCBI Taxonomy" id="1187852"/>
    <lineage>
        <taxon>Bacteria</taxon>
        <taxon>Pseudomonadati</taxon>
        <taxon>Pseudomonadota</taxon>
        <taxon>Alphaproteobacteria</taxon>
        <taxon>Hyphomicrobiales</taxon>
        <taxon>Methylobacteriaceae</taxon>
        <taxon>Methylobacterium</taxon>
    </lineage>
</organism>
<reference evidence="4 5" key="1">
    <citation type="submission" date="2015-03" db="EMBL/GenBank/DDBJ databases">
        <title>Genome sequencing of Methylobacterium tarhaniae DSM 25844.</title>
        <authorList>
            <person name="Chaudhry V."/>
            <person name="Patil P.B."/>
        </authorList>
    </citation>
    <scope>NUCLEOTIDE SEQUENCE [LARGE SCALE GENOMIC DNA]</scope>
    <source>
        <strain evidence="4 5">DSM 25844</strain>
    </source>
</reference>
<dbReference type="GO" id="GO:0043565">
    <property type="term" value="F:sequence-specific DNA binding"/>
    <property type="evidence" value="ECO:0007669"/>
    <property type="project" value="InterPro"/>
</dbReference>
<evidence type="ECO:0000259" key="3">
    <source>
        <dbReference type="PROSITE" id="PS01124"/>
    </source>
</evidence>
<dbReference type="PATRIC" id="fig|1187852.3.peg.903"/>
<dbReference type="EMBL" id="LABZ01000126">
    <property type="protein sequence ID" value="KMO38094.1"/>
    <property type="molecule type" value="Genomic_DNA"/>
</dbReference>
<dbReference type="SUPFAM" id="SSF46689">
    <property type="entry name" value="Homeodomain-like"/>
    <property type="match status" value="2"/>
</dbReference>
<dbReference type="PROSITE" id="PS01124">
    <property type="entry name" value="HTH_ARAC_FAMILY_2"/>
    <property type="match status" value="1"/>
</dbReference>
<sequence length="288" mass="31704">MDRLGWSEHAHTDHLADDIALTVVDAPLADDVTFALDGPTTFSLSVFLQGRGTLSARGVPPVDVAPGTAILFRCRDRASGVNTLHGGRQFQFIDVRFEGGFLRRMDDTDLGLWNAHPLDATDLLLAGFPASSHLLRLAAEIMVASRTDTIARRLILHGKVIEALGAAIETLSRRREPGGILRPSDRSKVEQARARLEQRYEENWTIGRLAREVGLGEKPLKFGFRELVGLPIHAYLTKIRLDTAARHLDGGMNVTDAALAVGFGNLSHFSKVFREAKGVRPSLYARRR</sequence>
<dbReference type="SMART" id="SM00342">
    <property type="entry name" value="HTH_ARAC"/>
    <property type="match status" value="1"/>
</dbReference>
<dbReference type="InterPro" id="IPR018060">
    <property type="entry name" value="HTH_AraC"/>
</dbReference>
<dbReference type="PANTHER" id="PTHR47893">
    <property type="entry name" value="REGULATORY PROTEIN PCHR"/>
    <property type="match status" value="1"/>
</dbReference>
<name>A0A0J6SWL1_9HYPH</name>
<keyword evidence="1" id="KW-0805">Transcription regulation</keyword>
<proteinExistence type="predicted"/>
<dbReference type="Gene3D" id="1.10.10.60">
    <property type="entry name" value="Homeodomain-like"/>
    <property type="match status" value="1"/>
</dbReference>
<dbReference type="PANTHER" id="PTHR47893:SF1">
    <property type="entry name" value="REGULATORY PROTEIN PCHR"/>
    <property type="match status" value="1"/>
</dbReference>
<accession>A0A0J6SWL1</accession>
<keyword evidence="2" id="KW-0804">Transcription</keyword>
<evidence type="ECO:0000313" key="5">
    <source>
        <dbReference type="Proteomes" id="UP000036449"/>
    </source>
</evidence>
<dbReference type="InterPro" id="IPR009057">
    <property type="entry name" value="Homeodomain-like_sf"/>
</dbReference>
<feature type="domain" description="HTH araC/xylS-type" evidence="3">
    <location>
        <begin position="190"/>
        <end position="287"/>
    </location>
</feature>
<comment type="caution">
    <text evidence="4">The sequence shown here is derived from an EMBL/GenBank/DDBJ whole genome shotgun (WGS) entry which is preliminary data.</text>
</comment>
<evidence type="ECO:0000256" key="2">
    <source>
        <dbReference type="ARBA" id="ARBA00023163"/>
    </source>
</evidence>